<dbReference type="InterPro" id="IPR009057">
    <property type="entry name" value="Homeodomain-like_sf"/>
</dbReference>
<evidence type="ECO:0000256" key="3">
    <source>
        <dbReference type="SAM" id="MobiDB-lite"/>
    </source>
</evidence>
<evidence type="ECO:0000256" key="1">
    <source>
        <dbReference type="ARBA" id="ARBA00004123"/>
    </source>
</evidence>
<evidence type="ECO:0000313" key="6">
    <source>
        <dbReference type="Proteomes" id="UP000494206"/>
    </source>
</evidence>
<dbReference type="InterPro" id="IPR006600">
    <property type="entry name" value="HTH_CenpB_DNA-bd_dom"/>
</dbReference>
<dbReference type="Gene3D" id="1.10.10.60">
    <property type="entry name" value="Homeodomain-like"/>
    <property type="match status" value="1"/>
</dbReference>
<evidence type="ECO:0000256" key="2">
    <source>
        <dbReference type="ARBA" id="ARBA00023125"/>
    </source>
</evidence>
<dbReference type="AlphaFoldDB" id="A0A8S1F854"/>
<dbReference type="GO" id="GO:0003677">
    <property type="term" value="F:DNA binding"/>
    <property type="evidence" value="ECO:0007669"/>
    <property type="project" value="UniProtKB-KW"/>
</dbReference>
<name>A0A8S1F854_9PELO</name>
<dbReference type="Proteomes" id="UP000494206">
    <property type="component" value="Unassembled WGS sequence"/>
</dbReference>
<reference evidence="5 6" key="1">
    <citation type="submission" date="2020-04" db="EMBL/GenBank/DDBJ databases">
        <authorList>
            <person name="Laetsch R D."/>
            <person name="Stevens L."/>
            <person name="Kumar S."/>
            <person name="Blaxter L. M."/>
        </authorList>
    </citation>
    <scope>NUCLEOTIDE SEQUENCE [LARGE SCALE GENOMIC DNA]</scope>
</reference>
<comment type="caution">
    <text evidence="5">The sequence shown here is derived from an EMBL/GenBank/DDBJ whole genome shotgun (WGS) entry which is preliminary data.</text>
</comment>
<keyword evidence="2" id="KW-0238">DNA-binding</keyword>
<dbReference type="OrthoDB" id="5794751at2759"/>
<dbReference type="SUPFAM" id="SSF46689">
    <property type="entry name" value="Homeodomain-like"/>
    <property type="match status" value="1"/>
</dbReference>
<keyword evidence="6" id="KW-1185">Reference proteome</keyword>
<feature type="region of interest" description="Disordered" evidence="3">
    <location>
        <begin position="184"/>
        <end position="210"/>
    </location>
</feature>
<dbReference type="PROSITE" id="PS51253">
    <property type="entry name" value="HTH_CENPB"/>
    <property type="match status" value="1"/>
</dbReference>
<gene>
    <name evidence="5" type="ORF">CBOVIS_LOCUS10244</name>
</gene>
<organism evidence="5 6">
    <name type="scientific">Caenorhabditis bovis</name>
    <dbReference type="NCBI Taxonomy" id="2654633"/>
    <lineage>
        <taxon>Eukaryota</taxon>
        <taxon>Metazoa</taxon>
        <taxon>Ecdysozoa</taxon>
        <taxon>Nematoda</taxon>
        <taxon>Chromadorea</taxon>
        <taxon>Rhabditida</taxon>
        <taxon>Rhabditina</taxon>
        <taxon>Rhabditomorpha</taxon>
        <taxon>Rhabditoidea</taxon>
        <taxon>Rhabditidae</taxon>
        <taxon>Peloderinae</taxon>
        <taxon>Caenorhabditis</taxon>
    </lineage>
</organism>
<dbReference type="Pfam" id="PF03221">
    <property type="entry name" value="HTH_Tnp_Tc5"/>
    <property type="match status" value="1"/>
</dbReference>
<sequence>MMLHNICMNSDTIRRSADEHRLEVELLRRYRAEVARCDRFGQSIQHIGDEWMRREIRAICGFYVSDRWIKEFRMKNKIKYFTGRRHIDTRLPATVAPTSKIRKPSLIKERRTRVIHREYENVDNEVWAEITRRQRNGERLTNPWIREFAHSVAAKLYPGNNHVIEYLDLNWLYRFKRRFSINLKPQDPPQTIEPPQPPPPPPPSTQTPAPALSLIPNGFTPISITINVPSVEVYDYFTRLLVIQNYLYFISNYQTRLE</sequence>
<dbReference type="EMBL" id="CADEPM010000007">
    <property type="protein sequence ID" value="CAB3408463.1"/>
    <property type="molecule type" value="Genomic_DNA"/>
</dbReference>
<protein>
    <recommendedName>
        <fullName evidence="4">HTH CENPB-type domain-containing protein</fullName>
    </recommendedName>
</protein>
<feature type="compositionally biased region" description="Pro residues" evidence="3">
    <location>
        <begin position="186"/>
        <end position="205"/>
    </location>
</feature>
<dbReference type="GO" id="GO:0005634">
    <property type="term" value="C:nucleus"/>
    <property type="evidence" value="ECO:0007669"/>
    <property type="project" value="UniProtKB-SubCell"/>
</dbReference>
<comment type="subcellular location">
    <subcellularLocation>
        <location evidence="1">Nucleus</location>
    </subcellularLocation>
</comment>
<evidence type="ECO:0000259" key="4">
    <source>
        <dbReference type="PROSITE" id="PS51253"/>
    </source>
</evidence>
<dbReference type="SMART" id="SM00674">
    <property type="entry name" value="CENPB"/>
    <property type="match status" value="1"/>
</dbReference>
<evidence type="ECO:0000313" key="5">
    <source>
        <dbReference type="EMBL" id="CAB3408463.1"/>
    </source>
</evidence>
<proteinExistence type="predicted"/>
<accession>A0A8S1F854</accession>
<feature type="domain" description="HTH CENPB-type" evidence="4">
    <location>
        <begin position="110"/>
        <end position="185"/>
    </location>
</feature>